<dbReference type="AlphaFoldDB" id="A0A6A6W5D1"/>
<feature type="signal peptide" evidence="1">
    <location>
        <begin position="1"/>
        <end position="23"/>
    </location>
</feature>
<keyword evidence="1" id="KW-0732">Signal</keyword>
<keyword evidence="3" id="KW-1185">Reference proteome</keyword>
<dbReference type="EMBL" id="ML996574">
    <property type="protein sequence ID" value="KAF2757244.1"/>
    <property type="molecule type" value="Genomic_DNA"/>
</dbReference>
<evidence type="ECO:0000256" key="1">
    <source>
        <dbReference type="SAM" id="SignalP"/>
    </source>
</evidence>
<proteinExistence type="predicted"/>
<dbReference type="RefSeq" id="XP_033599695.1">
    <property type="nucleotide sequence ID" value="XM_033749791.1"/>
</dbReference>
<name>A0A6A6W5D1_9PEZI</name>
<dbReference type="GeneID" id="54490845"/>
<evidence type="ECO:0000313" key="2">
    <source>
        <dbReference type="EMBL" id="KAF2757244.1"/>
    </source>
</evidence>
<organism evidence="2 3">
    <name type="scientific">Pseudovirgaria hyperparasitica</name>
    <dbReference type="NCBI Taxonomy" id="470096"/>
    <lineage>
        <taxon>Eukaryota</taxon>
        <taxon>Fungi</taxon>
        <taxon>Dikarya</taxon>
        <taxon>Ascomycota</taxon>
        <taxon>Pezizomycotina</taxon>
        <taxon>Dothideomycetes</taxon>
        <taxon>Dothideomycetes incertae sedis</taxon>
        <taxon>Acrospermales</taxon>
        <taxon>Acrospermaceae</taxon>
        <taxon>Pseudovirgaria</taxon>
    </lineage>
</organism>
<protein>
    <submittedName>
        <fullName evidence="2">Uncharacterized protein</fullName>
    </submittedName>
</protein>
<reference evidence="2" key="1">
    <citation type="journal article" date="2020" name="Stud. Mycol.">
        <title>101 Dothideomycetes genomes: a test case for predicting lifestyles and emergence of pathogens.</title>
        <authorList>
            <person name="Haridas S."/>
            <person name="Albert R."/>
            <person name="Binder M."/>
            <person name="Bloem J."/>
            <person name="Labutti K."/>
            <person name="Salamov A."/>
            <person name="Andreopoulos B."/>
            <person name="Baker S."/>
            <person name="Barry K."/>
            <person name="Bills G."/>
            <person name="Bluhm B."/>
            <person name="Cannon C."/>
            <person name="Castanera R."/>
            <person name="Culley D."/>
            <person name="Daum C."/>
            <person name="Ezra D."/>
            <person name="Gonzalez J."/>
            <person name="Henrissat B."/>
            <person name="Kuo A."/>
            <person name="Liang C."/>
            <person name="Lipzen A."/>
            <person name="Lutzoni F."/>
            <person name="Magnuson J."/>
            <person name="Mondo S."/>
            <person name="Nolan M."/>
            <person name="Ohm R."/>
            <person name="Pangilinan J."/>
            <person name="Park H.-J."/>
            <person name="Ramirez L."/>
            <person name="Alfaro M."/>
            <person name="Sun H."/>
            <person name="Tritt A."/>
            <person name="Yoshinaga Y."/>
            <person name="Zwiers L.-H."/>
            <person name="Turgeon B."/>
            <person name="Goodwin S."/>
            <person name="Spatafora J."/>
            <person name="Crous P."/>
            <person name="Grigoriev I."/>
        </authorList>
    </citation>
    <scope>NUCLEOTIDE SEQUENCE</scope>
    <source>
        <strain evidence="2">CBS 121739</strain>
    </source>
</reference>
<sequence length="81" mass="8922">MMTQLVMLHFPILSASVLKDTQSASSSTRYGSLLGPGVSIRQRQGTDLLSEFQPHHMLQSLVRLPAMYSDSSQGSNSRDQL</sequence>
<dbReference type="Proteomes" id="UP000799437">
    <property type="component" value="Unassembled WGS sequence"/>
</dbReference>
<gene>
    <name evidence="2" type="ORF">EJ05DRAFT_59843</name>
</gene>
<feature type="chain" id="PRO_5025467764" evidence="1">
    <location>
        <begin position="24"/>
        <end position="81"/>
    </location>
</feature>
<evidence type="ECO:0000313" key="3">
    <source>
        <dbReference type="Proteomes" id="UP000799437"/>
    </source>
</evidence>
<accession>A0A6A6W5D1</accession>